<dbReference type="Proteomes" id="UP001215598">
    <property type="component" value="Unassembled WGS sequence"/>
</dbReference>
<comment type="cofactor">
    <cofactor evidence="6">
        <name>Zn(2+)</name>
        <dbReference type="ChEBI" id="CHEBI:29105"/>
    </cofactor>
    <text evidence="6">Binds 1 zinc ion per subunit.</text>
</comment>
<evidence type="ECO:0000259" key="7">
    <source>
        <dbReference type="Pfam" id="PF01435"/>
    </source>
</evidence>
<accession>A0AAD7NB97</accession>
<dbReference type="InterPro" id="IPR001915">
    <property type="entry name" value="Peptidase_M48"/>
</dbReference>
<evidence type="ECO:0000256" key="1">
    <source>
        <dbReference type="ARBA" id="ARBA00022670"/>
    </source>
</evidence>
<comment type="similarity">
    <text evidence="6">Belongs to the peptidase M48 family.</text>
</comment>
<organism evidence="8 9">
    <name type="scientific">Mycena metata</name>
    <dbReference type="NCBI Taxonomy" id="1033252"/>
    <lineage>
        <taxon>Eukaryota</taxon>
        <taxon>Fungi</taxon>
        <taxon>Dikarya</taxon>
        <taxon>Basidiomycota</taxon>
        <taxon>Agaricomycotina</taxon>
        <taxon>Agaricomycetes</taxon>
        <taxon>Agaricomycetidae</taxon>
        <taxon>Agaricales</taxon>
        <taxon>Marasmiineae</taxon>
        <taxon>Mycenaceae</taxon>
        <taxon>Mycena</taxon>
    </lineage>
</organism>
<dbReference type="GO" id="GO:0006508">
    <property type="term" value="P:proteolysis"/>
    <property type="evidence" value="ECO:0007669"/>
    <property type="project" value="UniProtKB-KW"/>
</dbReference>
<proteinExistence type="inferred from homology"/>
<evidence type="ECO:0000256" key="2">
    <source>
        <dbReference type="ARBA" id="ARBA00022723"/>
    </source>
</evidence>
<keyword evidence="1 6" id="KW-0645">Protease</keyword>
<gene>
    <name evidence="8" type="ORF">B0H16DRAFT_1723136</name>
</gene>
<keyword evidence="2" id="KW-0479">Metal-binding</keyword>
<evidence type="ECO:0000313" key="8">
    <source>
        <dbReference type="EMBL" id="KAJ7753518.1"/>
    </source>
</evidence>
<evidence type="ECO:0000313" key="9">
    <source>
        <dbReference type="Proteomes" id="UP001215598"/>
    </source>
</evidence>
<reference evidence="8" key="1">
    <citation type="submission" date="2023-03" db="EMBL/GenBank/DDBJ databases">
        <title>Massive genome expansion in bonnet fungi (Mycena s.s.) driven by repeated elements and novel gene families across ecological guilds.</title>
        <authorList>
            <consortium name="Lawrence Berkeley National Laboratory"/>
            <person name="Harder C.B."/>
            <person name="Miyauchi S."/>
            <person name="Viragh M."/>
            <person name="Kuo A."/>
            <person name="Thoen E."/>
            <person name="Andreopoulos B."/>
            <person name="Lu D."/>
            <person name="Skrede I."/>
            <person name="Drula E."/>
            <person name="Henrissat B."/>
            <person name="Morin E."/>
            <person name="Kohler A."/>
            <person name="Barry K."/>
            <person name="LaButti K."/>
            <person name="Morin E."/>
            <person name="Salamov A."/>
            <person name="Lipzen A."/>
            <person name="Mereny Z."/>
            <person name="Hegedus B."/>
            <person name="Baldrian P."/>
            <person name="Stursova M."/>
            <person name="Weitz H."/>
            <person name="Taylor A."/>
            <person name="Grigoriev I.V."/>
            <person name="Nagy L.G."/>
            <person name="Martin F."/>
            <person name="Kauserud H."/>
        </authorList>
    </citation>
    <scope>NUCLEOTIDE SEQUENCE</scope>
    <source>
        <strain evidence="8">CBHHK182m</strain>
    </source>
</reference>
<comment type="caution">
    <text evidence="8">The sequence shown here is derived from an EMBL/GenBank/DDBJ whole genome shotgun (WGS) entry which is preliminary data.</text>
</comment>
<sequence length="95" mass="10675">MSRACYDPTALPRVVDNLIVAGEALSQGDTIPQLFQTHPPRVERIAHMEKLLPQAYEIYRSNPECLVLDEMRSRGVLGQHQMIVHRGAKKVKAPS</sequence>
<evidence type="ECO:0000256" key="5">
    <source>
        <dbReference type="ARBA" id="ARBA00023049"/>
    </source>
</evidence>
<dbReference type="EMBL" id="JARKIB010000055">
    <property type="protein sequence ID" value="KAJ7753518.1"/>
    <property type="molecule type" value="Genomic_DNA"/>
</dbReference>
<feature type="domain" description="Peptidase M48" evidence="7">
    <location>
        <begin position="1"/>
        <end position="50"/>
    </location>
</feature>
<evidence type="ECO:0000256" key="4">
    <source>
        <dbReference type="ARBA" id="ARBA00022833"/>
    </source>
</evidence>
<dbReference type="GO" id="GO:0046872">
    <property type="term" value="F:metal ion binding"/>
    <property type="evidence" value="ECO:0007669"/>
    <property type="project" value="UniProtKB-KW"/>
</dbReference>
<dbReference type="GO" id="GO:0004222">
    <property type="term" value="F:metalloendopeptidase activity"/>
    <property type="evidence" value="ECO:0007669"/>
    <property type="project" value="InterPro"/>
</dbReference>
<keyword evidence="4 6" id="KW-0862">Zinc</keyword>
<evidence type="ECO:0000256" key="6">
    <source>
        <dbReference type="RuleBase" id="RU003983"/>
    </source>
</evidence>
<evidence type="ECO:0000256" key="3">
    <source>
        <dbReference type="ARBA" id="ARBA00022801"/>
    </source>
</evidence>
<keyword evidence="5 6" id="KW-0482">Metalloprotease</keyword>
<dbReference type="Pfam" id="PF01435">
    <property type="entry name" value="Peptidase_M48"/>
    <property type="match status" value="1"/>
</dbReference>
<keyword evidence="9" id="KW-1185">Reference proteome</keyword>
<keyword evidence="3 6" id="KW-0378">Hydrolase</keyword>
<protein>
    <recommendedName>
        <fullName evidence="7">Peptidase M48 domain-containing protein</fullName>
    </recommendedName>
</protein>
<name>A0AAD7NB97_9AGAR</name>
<dbReference type="AlphaFoldDB" id="A0AAD7NB97"/>